<evidence type="ECO:0000256" key="5">
    <source>
        <dbReference type="ARBA" id="ARBA00023136"/>
    </source>
</evidence>
<dbReference type="EMBL" id="JAUSZT010000003">
    <property type="protein sequence ID" value="MDQ0999086.1"/>
    <property type="molecule type" value="Genomic_DNA"/>
</dbReference>
<comment type="subcellular location">
    <subcellularLocation>
        <location evidence="1">Cell membrane</location>
        <topology evidence="1">Multi-pass membrane protein</topology>
    </subcellularLocation>
</comment>
<feature type="transmembrane region" description="Helical" evidence="6">
    <location>
        <begin position="58"/>
        <end position="82"/>
    </location>
</feature>
<protein>
    <submittedName>
        <fullName evidence="7">ABC-type uncharacterized transport system permease subunit</fullName>
    </submittedName>
</protein>
<feature type="transmembrane region" description="Helical" evidence="6">
    <location>
        <begin position="199"/>
        <end position="217"/>
    </location>
</feature>
<feature type="transmembrane region" description="Helical" evidence="6">
    <location>
        <begin position="147"/>
        <end position="165"/>
    </location>
</feature>
<dbReference type="Pfam" id="PF02653">
    <property type="entry name" value="BPD_transp_2"/>
    <property type="match status" value="1"/>
</dbReference>
<evidence type="ECO:0000256" key="4">
    <source>
        <dbReference type="ARBA" id="ARBA00022989"/>
    </source>
</evidence>
<dbReference type="InterPro" id="IPR001851">
    <property type="entry name" value="ABC_transp_permease"/>
</dbReference>
<feature type="transmembrane region" description="Helical" evidence="6">
    <location>
        <begin position="238"/>
        <end position="263"/>
    </location>
</feature>
<accession>A0ABU0SEN0</accession>
<name>A0ABU0SEN0_9HYPH</name>
<keyword evidence="5 6" id="KW-0472">Membrane</keyword>
<keyword evidence="4 6" id="KW-1133">Transmembrane helix</keyword>
<evidence type="ECO:0000256" key="6">
    <source>
        <dbReference type="SAM" id="Phobius"/>
    </source>
</evidence>
<evidence type="ECO:0000256" key="2">
    <source>
        <dbReference type="ARBA" id="ARBA00022475"/>
    </source>
</evidence>
<dbReference type="CDD" id="cd06580">
    <property type="entry name" value="TM_PBP1_transp_TpRbsC_like"/>
    <property type="match status" value="1"/>
</dbReference>
<feature type="transmembrane region" description="Helical" evidence="6">
    <location>
        <begin position="117"/>
        <end position="138"/>
    </location>
</feature>
<feature type="transmembrane region" description="Helical" evidence="6">
    <location>
        <begin position="12"/>
        <end position="38"/>
    </location>
</feature>
<reference evidence="7 8" key="1">
    <citation type="submission" date="2023-07" db="EMBL/GenBank/DDBJ databases">
        <title>Comparative genomics of wheat-associated soil bacteria to identify genetic determinants of phenazine resistance.</title>
        <authorList>
            <person name="Mouncey N."/>
        </authorList>
    </citation>
    <scope>NUCLEOTIDE SEQUENCE [LARGE SCALE GENOMIC DNA]</scope>
    <source>
        <strain evidence="7 8">W4I11</strain>
    </source>
</reference>
<dbReference type="PANTHER" id="PTHR47089">
    <property type="entry name" value="ABC TRANSPORTER, PERMEASE PROTEIN"/>
    <property type="match status" value="1"/>
</dbReference>
<proteinExistence type="predicted"/>
<feature type="transmembrane region" description="Helical" evidence="6">
    <location>
        <begin position="283"/>
        <end position="308"/>
    </location>
</feature>
<organism evidence="7 8">
    <name type="scientific">Phyllobacterium ifriqiyense</name>
    <dbReference type="NCBI Taxonomy" id="314238"/>
    <lineage>
        <taxon>Bacteria</taxon>
        <taxon>Pseudomonadati</taxon>
        <taxon>Pseudomonadota</taxon>
        <taxon>Alphaproteobacteria</taxon>
        <taxon>Hyphomicrobiales</taxon>
        <taxon>Phyllobacteriaceae</taxon>
        <taxon>Phyllobacterium</taxon>
    </lineage>
</organism>
<keyword evidence="2" id="KW-1003">Cell membrane</keyword>
<comment type="caution">
    <text evidence="7">The sequence shown here is derived from an EMBL/GenBank/DDBJ whole genome shotgun (WGS) entry which is preliminary data.</text>
</comment>
<feature type="transmembrane region" description="Helical" evidence="6">
    <location>
        <begin position="94"/>
        <end position="111"/>
    </location>
</feature>
<sequence>MRIELVRRPQHSALFSALSPFIALFLTLIAGAILFSILGKNPFAALYSYFIEPLTEVWSIHELLIKAAPLILIAVGLSVCFLSNNWNIGAEGQFIAGGIAGSFLPIVFPGFQGWYVLPLMLLLGMAGGAAYATIPAFLKVRFNTNEILTSLMLVYVAQLFLDWLVRGPWRNPQGYNFPETIQFNASAVLPEIWTESGRAHWGFILALIAALAVWFTLSRTLSGFEIKVFGRSARAGRFAGFSAGRLTFFAFLISGALAGLAGIAEVSGAVGQLRTSISPGYGFTAIIVAFLGRLNPLGIVAAGLVLALTYLGGEAAQISLGISEKSARIFQGIMLFFILASDTLIYYRIRIVSHLGDAAAKGA</sequence>
<dbReference type="RefSeq" id="WP_307284927.1">
    <property type="nucleotide sequence ID" value="NZ_JAUSZT010000003.1"/>
</dbReference>
<dbReference type="PANTHER" id="PTHR47089:SF1">
    <property type="entry name" value="GUANOSINE ABC TRANSPORTER PERMEASE PROTEIN NUPP"/>
    <property type="match status" value="1"/>
</dbReference>
<evidence type="ECO:0000313" key="8">
    <source>
        <dbReference type="Proteomes" id="UP001237780"/>
    </source>
</evidence>
<dbReference type="Proteomes" id="UP001237780">
    <property type="component" value="Unassembled WGS sequence"/>
</dbReference>
<keyword evidence="3 6" id="KW-0812">Transmembrane</keyword>
<keyword evidence="8" id="KW-1185">Reference proteome</keyword>
<evidence type="ECO:0000313" key="7">
    <source>
        <dbReference type="EMBL" id="MDQ0999086.1"/>
    </source>
</evidence>
<feature type="transmembrane region" description="Helical" evidence="6">
    <location>
        <begin position="329"/>
        <end position="349"/>
    </location>
</feature>
<evidence type="ECO:0000256" key="1">
    <source>
        <dbReference type="ARBA" id="ARBA00004651"/>
    </source>
</evidence>
<evidence type="ECO:0000256" key="3">
    <source>
        <dbReference type="ARBA" id="ARBA00022692"/>
    </source>
</evidence>
<gene>
    <name evidence="7" type="ORF">QFZ34_004268</name>
</gene>